<reference evidence="7" key="1">
    <citation type="submission" date="2011-05" db="EMBL/GenBank/DDBJ databases">
        <title>The genome sequence of Vittaforma corneae strain ATCC 50505.</title>
        <authorList>
            <consortium name="The Broad Institute Genome Sequencing Platform"/>
            <person name="Cuomo C."/>
            <person name="Didier E."/>
            <person name="Bowers L."/>
            <person name="Young S.K."/>
            <person name="Zeng Q."/>
            <person name="Gargeya S."/>
            <person name="Fitzgerald M."/>
            <person name="Haas B."/>
            <person name="Abouelleil A."/>
            <person name="Alvarado L."/>
            <person name="Arachchi H.M."/>
            <person name="Berlin A."/>
            <person name="Chapman S.B."/>
            <person name="Gearin G."/>
            <person name="Goldberg J."/>
            <person name="Griggs A."/>
            <person name="Gujja S."/>
            <person name="Hansen M."/>
            <person name="Heiman D."/>
            <person name="Howarth C."/>
            <person name="Larimer J."/>
            <person name="Lui A."/>
            <person name="MacDonald P.J.P."/>
            <person name="McCowen C."/>
            <person name="Montmayeur A."/>
            <person name="Murphy C."/>
            <person name="Neiman D."/>
            <person name="Pearson M."/>
            <person name="Priest M."/>
            <person name="Roberts A."/>
            <person name="Saif S."/>
            <person name="Shea T."/>
            <person name="Sisk P."/>
            <person name="Stolte C."/>
            <person name="Sykes S."/>
            <person name="Wortman J."/>
            <person name="Nusbaum C."/>
            <person name="Birren B."/>
        </authorList>
    </citation>
    <scope>NUCLEOTIDE SEQUENCE [LARGE SCALE GENOMIC DNA]</scope>
    <source>
        <strain evidence="7">ATCC 50505</strain>
    </source>
</reference>
<dbReference type="RefSeq" id="XP_007603723.1">
    <property type="nucleotide sequence ID" value="XM_007603661.1"/>
</dbReference>
<protein>
    <submittedName>
        <fullName evidence="6">Uncharacterized protein</fullName>
    </submittedName>
</protein>
<dbReference type="InParanoid" id="L2GNP9"/>
<dbReference type="GO" id="GO:0016020">
    <property type="term" value="C:membrane"/>
    <property type="evidence" value="ECO:0007669"/>
    <property type="project" value="InterPro"/>
</dbReference>
<dbReference type="FunCoup" id="L2GNP9">
    <property type="interactions" value="33"/>
</dbReference>
<evidence type="ECO:0000256" key="2">
    <source>
        <dbReference type="ARBA" id="ARBA00022692"/>
    </source>
</evidence>
<dbReference type="VEuPathDB" id="MicrosporidiaDB:VICG_00270"/>
<evidence type="ECO:0000256" key="1">
    <source>
        <dbReference type="ARBA" id="ARBA00004127"/>
    </source>
</evidence>
<dbReference type="GeneID" id="19880988"/>
<keyword evidence="4 5" id="KW-0472">Membrane</keyword>
<feature type="transmembrane region" description="Helical" evidence="5">
    <location>
        <begin position="56"/>
        <end position="73"/>
    </location>
</feature>
<feature type="non-terminal residue" evidence="6">
    <location>
        <position position="206"/>
    </location>
</feature>
<comment type="subcellular location">
    <subcellularLocation>
        <location evidence="1">Endomembrane system</location>
        <topology evidence="1">Multi-pass membrane protein</topology>
    </subcellularLocation>
</comment>
<evidence type="ECO:0000256" key="3">
    <source>
        <dbReference type="ARBA" id="ARBA00022989"/>
    </source>
</evidence>
<feature type="transmembrane region" description="Helical" evidence="5">
    <location>
        <begin position="126"/>
        <end position="147"/>
    </location>
</feature>
<name>L2GNP9_VITCO</name>
<evidence type="ECO:0000313" key="7">
    <source>
        <dbReference type="Proteomes" id="UP000011082"/>
    </source>
</evidence>
<dbReference type="InterPro" id="IPR006838">
    <property type="entry name" value="ADTRP_AIG1"/>
</dbReference>
<proteinExistence type="predicted"/>
<dbReference type="OrthoDB" id="2190919at2759"/>
<evidence type="ECO:0000256" key="5">
    <source>
        <dbReference type="SAM" id="Phobius"/>
    </source>
</evidence>
<evidence type="ECO:0000256" key="4">
    <source>
        <dbReference type="ARBA" id="ARBA00023136"/>
    </source>
</evidence>
<dbReference type="GO" id="GO:0012505">
    <property type="term" value="C:endomembrane system"/>
    <property type="evidence" value="ECO:0007669"/>
    <property type="project" value="UniProtKB-SubCell"/>
</dbReference>
<dbReference type="HOGENOM" id="CLU_1332842_0_0_1"/>
<feature type="transmembrane region" description="Helical" evidence="5">
    <location>
        <begin position="167"/>
        <end position="186"/>
    </location>
</feature>
<gene>
    <name evidence="6" type="ORF">VICG_00270</name>
</gene>
<keyword evidence="7" id="KW-1185">Reference proteome</keyword>
<dbReference type="Pfam" id="PF04750">
    <property type="entry name" value="Far-17a_AIG1"/>
    <property type="match status" value="1"/>
</dbReference>
<keyword evidence="3 5" id="KW-1133">Transmembrane helix</keyword>
<evidence type="ECO:0000313" key="6">
    <source>
        <dbReference type="EMBL" id="ELA42518.1"/>
    </source>
</evidence>
<feature type="transmembrane region" description="Helical" evidence="5">
    <location>
        <begin position="93"/>
        <end position="114"/>
    </location>
</feature>
<organism evidence="6 7">
    <name type="scientific">Vittaforma corneae (strain ATCC 50505)</name>
    <name type="common">Microsporidian parasite</name>
    <name type="synonym">Nosema corneum</name>
    <dbReference type="NCBI Taxonomy" id="993615"/>
    <lineage>
        <taxon>Eukaryota</taxon>
        <taxon>Fungi</taxon>
        <taxon>Fungi incertae sedis</taxon>
        <taxon>Microsporidia</taxon>
        <taxon>Nosematidae</taxon>
        <taxon>Vittaforma</taxon>
    </lineage>
</organism>
<dbReference type="AlphaFoldDB" id="L2GNP9"/>
<dbReference type="Proteomes" id="UP000011082">
    <property type="component" value="Unassembled WGS sequence"/>
</dbReference>
<dbReference type="EMBL" id="JH370131">
    <property type="protein sequence ID" value="ELA42518.1"/>
    <property type="molecule type" value="Genomic_DNA"/>
</dbReference>
<sequence length="206" mass="24279">MEKVTNSLVETIVNEQKIKLYNTQNSSNVQINVELNSYLNCNETNDDRLSKIKKRMIFMTKVILFIICCYAVTPYSNNPKQREYKHTYSDLKFLYFTNQSLYFTVLTVAVGFIYRLKPRLFEFYNTLLPVALTFEIVVTGVFWSLYFVDKKLIVNTNFLKPGYETPILTELGLHLFPLILLILDQVDVKLRQTRLQSWFMTCYLAL</sequence>
<keyword evidence="2 5" id="KW-0812">Transmembrane</keyword>
<accession>L2GNP9</accession>